<dbReference type="GO" id="GO:0003924">
    <property type="term" value="F:GTPase activity"/>
    <property type="evidence" value="ECO:0007669"/>
    <property type="project" value="InterPro"/>
</dbReference>
<comment type="subcellular location">
    <subcellularLocation>
        <location evidence="1">Cytoplasm</location>
    </subcellularLocation>
</comment>
<evidence type="ECO:0000256" key="3">
    <source>
        <dbReference type="ARBA" id="ARBA00022490"/>
    </source>
</evidence>
<dbReference type="CDD" id="cd04171">
    <property type="entry name" value="SelB"/>
    <property type="match status" value="1"/>
</dbReference>
<dbReference type="Pfam" id="PF09107">
    <property type="entry name" value="WHD_3rd_SelB"/>
    <property type="match status" value="1"/>
</dbReference>
<dbReference type="InterPro" id="IPR050055">
    <property type="entry name" value="EF-Tu_GTPase"/>
</dbReference>
<dbReference type="HOGENOM" id="CLU_023030_3_0_9"/>
<protein>
    <recommendedName>
        <fullName evidence="2">Selenocysteine-specific elongation factor</fullName>
    </recommendedName>
    <alternativeName>
        <fullName evidence="8">SelB translation factor</fullName>
    </alternativeName>
</protein>
<dbReference type="eggNOG" id="COG3276">
    <property type="taxonomic scope" value="Bacteria"/>
</dbReference>
<evidence type="ECO:0000256" key="4">
    <source>
        <dbReference type="ARBA" id="ARBA00022741"/>
    </source>
</evidence>
<dbReference type="GO" id="GO:0003723">
    <property type="term" value="F:RNA binding"/>
    <property type="evidence" value="ECO:0007669"/>
    <property type="project" value="InterPro"/>
</dbReference>
<keyword evidence="3" id="KW-0963">Cytoplasm</keyword>
<evidence type="ECO:0000313" key="10">
    <source>
        <dbReference type="EMBL" id="ERK57747.1"/>
    </source>
</evidence>
<keyword evidence="11" id="KW-1185">Reference proteome</keyword>
<keyword evidence="5" id="KW-0648">Protein biosynthesis</keyword>
<evidence type="ECO:0000256" key="1">
    <source>
        <dbReference type="ARBA" id="ARBA00004496"/>
    </source>
</evidence>
<dbReference type="InterPro" id="IPR036390">
    <property type="entry name" value="WH_DNA-bd_sf"/>
</dbReference>
<dbReference type="InterPro" id="IPR009000">
    <property type="entry name" value="Transl_B-barrel_sf"/>
</dbReference>
<dbReference type="PROSITE" id="PS00301">
    <property type="entry name" value="G_TR_1"/>
    <property type="match status" value="1"/>
</dbReference>
<dbReference type="PANTHER" id="PTHR43721">
    <property type="entry name" value="ELONGATION FACTOR TU-RELATED"/>
    <property type="match status" value="1"/>
</dbReference>
<dbReference type="InterPro" id="IPR027417">
    <property type="entry name" value="P-loop_NTPase"/>
</dbReference>
<keyword evidence="4" id="KW-0547">Nucleotide-binding</keyword>
<evidence type="ECO:0000256" key="5">
    <source>
        <dbReference type="ARBA" id="ARBA00022917"/>
    </source>
</evidence>
<dbReference type="AlphaFoldDB" id="U2S4N3"/>
<dbReference type="PATRIC" id="fig|1321820.3.peg.943"/>
<dbReference type="PRINTS" id="PR00315">
    <property type="entry name" value="ELONGATNFCT"/>
</dbReference>
<dbReference type="InterPro" id="IPR031157">
    <property type="entry name" value="G_TR_CS"/>
</dbReference>
<dbReference type="SUPFAM" id="SSF50447">
    <property type="entry name" value="Translation proteins"/>
    <property type="match status" value="1"/>
</dbReference>
<evidence type="ECO:0000256" key="2">
    <source>
        <dbReference type="ARBA" id="ARBA00015953"/>
    </source>
</evidence>
<dbReference type="NCBIfam" id="TIGR00475">
    <property type="entry name" value="selB"/>
    <property type="match status" value="1"/>
</dbReference>
<dbReference type="Pfam" id="PF09106">
    <property type="entry name" value="WHD_2nd_SelB"/>
    <property type="match status" value="1"/>
</dbReference>
<dbReference type="Gene3D" id="1.10.10.2770">
    <property type="match status" value="1"/>
</dbReference>
<evidence type="ECO:0000256" key="8">
    <source>
        <dbReference type="ARBA" id="ARBA00031615"/>
    </source>
</evidence>
<dbReference type="PROSITE" id="PS51722">
    <property type="entry name" value="G_TR_2"/>
    <property type="match status" value="1"/>
</dbReference>
<dbReference type="Gene3D" id="1.10.10.10">
    <property type="entry name" value="Winged helix-like DNA-binding domain superfamily/Winged helix DNA-binding domain"/>
    <property type="match status" value="1"/>
</dbReference>
<dbReference type="SUPFAM" id="SSF52540">
    <property type="entry name" value="P-loop containing nucleoside triphosphate hydrolases"/>
    <property type="match status" value="1"/>
</dbReference>
<dbReference type="Gene3D" id="2.40.30.10">
    <property type="entry name" value="Translation factors"/>
    <property type="match status" value="1"/>
</dbReference>
<dbReference type="GO" id="GO:0005525">
    <property type="term" value="F:GTP binding"/>
    <property type="evidence" value="ECO:0007669"/>
    <property type="project" value="UniProtKB-KW"/>
</dbReference>
<dbReference type="CDD" id="cd15491">
    <property type="entry name" value="selB_III"/>
    <property type="match status" value="1"/>
</dbReference>
<keyword evidence="6" id="KW-0342">GTP-binding</keyword>
<dbReference type="PANTHER" id="PTHR43721:SF22">
    <property type="entry name" value="ELONGATION FACTOR TU, MITOCHONDRIAL"/>
    <property type="match status" value="1"/>
</dbReference>
<dbReference type="Pfam" id="PF03144">
    <property type="entry name" value="GTP_EFTU_D2"/>
    <property type="match status" value="1"/>
</dbReference>
<dbReference type="GO" id="GO:0005829">
    <property type="term" value="C:cytosol"/>
    <property type="evidence" value="ECO:0007669"/>
    <property type="project" value="TreeGrafter"/>
</dbReference>
<evidence type="ECO:0000313" key="11">
    <source>
        <dbReference type="Proteomes" id="UP000016637"/>
    </source>
</evidence>
<evidence type="ECO:0000256" key="6">
    <source>
        <dbReference type="ARBA" id="ARBA00023134"/>
    </source>
</evidence>
<feature type="domain" description="Tr-type G" evidence="9">
    <location>
        <begin position="2"/>
        <end position="175"/>
    </location>
</feature>
<dbReference type="SUPFAM" id="SSF50465">
    <property type="entry name" value="EF-Tu/eEF-1alpha/eIF2-gamma C-terminal domain"/>
    <property type="match status" value="1"/>
</dbReference>
<dbReference type="Pfam" id="PF25461">
    <property type="entry name" value="Beta-barrel_SelB"/>
    <property type="match status" value="1"/>
</dbReference>
<dbReference type="InterPro" id="IPR015190">
    <property type="entry name" value="Elong_fac_SelB-wing-hlx_typ-2"/>
</dbReference>
<reference evidence="10 11" key="1">
    <citation type="submission" date="2013-08" db="EMBL/GenBank/DDBJ databases">
        <authorList>
            <person name="Weinstock G."/>
            <person name="Sodergren E."/>
            <person name="Wylie T."/>
            <person name="Fulton L."/>
            <person name="Fulton R."/>
            <person name="Fronick C."/>
            <person name="O'Laughlin M."/>
            <person name="Godfrey J."/>
            <person name="Miner T."/>
            <person name="Herter B."/>
            <person name="Appelbaum E."/>
            <person name="Cordes M."/>
            <person name="Lek S."/>
            <person name="Wollam A."/>
            <person name="Pepin K.H."/>
            <person name="Palsikar V.B."/>
            <person name="Mitreva M."/>
            <person name="Wilson R.K."/>
        </authorList>
    </citation>
    <scope>NUCLEOTIDE SEQUENCE [LARGE SCALE GENOMIC DNA]</scope>
    <source>
        <strain evidence="10 11">ATCC 700627</strain>
    </source>
</reference>
<dbReference type="SUPFAM" id="SSF46785">
    <property type="entry name" value="Winged helix' DNA-binding domain"/>
    <property type="match status" value="2"/>
</dbReference>
<dbReference type="InterPro" id="IPR036388">
    <property type="entry name" value="WH-like_DNA-bd_sf"/>
</dbReference>
<proteinExistence type="predicted"/>
<dbReference type="GO" id="GO:0001514">
    <property type="term" value="P:selenocysteine incorporation"/>
    <property type="evidence" value="ECO:0007669"/>
    <property type="project" value="InterPro"/>
</dbReference>
<dbReference type="InterPro" id="IPR004161">
    <property type="entry name" value="EFTu-like_2"/>
</dbReference>
<evidence type="ECO:0000256" key="7">
    <source>
        <dbReference type="ARBA" id="ARBA00025526"/>
    </source>
</evidence>
<dbReference type="InterPro" id="IPR009001">
    <property type="entry name" value="Transl_elong_EF1A/Init_IF2_C"/>
</dbReference>
<dbReference type="GO" id="GO:0003746">
    <property type="term" value="F:translation elongation factor activity"/>
    <property type="evidence" value="ECO:0007669"/>
    <property type="project" value="UniProtKB-KW"/>
</dbReference>
<dbReference type="CDD" id="cd03696">
    <property type="entry name" value="SelB_II"/>
    <property type="match status" value="1"/>
</dbReference>
<dbReference type="RefSeq" id="WP_021753625.1">
    <property type="nucleotide sequence ID" value="NZ_KI271874.1"/>
</dbReference>
<dbReference type="InterPro" id="IPR000795">
    <property type="entry name" value="T_Tr_GTP-bd_dom"/>
</dbReference>
<dbReference type="InterPro" id="IPR057335">
    <property type="entry name" value="Beta-barrel_SelB"/>
</dbReference>
<accession>U2S4N3</accession>
<dbReference type="Proteomes" id="UP000016637">
    <property type="component" value="Unassembled WGS sequence"/>
</dbReference>
<dbReference type="Gene3D" id="3.40.50.300">
    <property type="entry name" value="P-loop containing nucleotide triphosphate hydrolases"/>
    <property type="match status" value="1"/>
</dbReference>
<dbReference type="EMBL" id="AWVP01000061">
    <property type="protein sequence ID" value="ERK57747.1"/>
    <property type="molecule type" value="Genomic_DNA"/>
</dbReference>
<name>U2S4N3_9BACL</name>
<comment type="caution">
    <text evidence="10">The sequence shown here is derived from an EMBL/GenBank/DDBJ whole genome shotgun (WGS) entry which is preliminary data.</text>
</comment>
<dbReference type="Pfam" id="PF00009">
    <property type="entry name" value="GTP_EFTU"/>
    <property type="match status" value="1"/>
</dbReference>
<organism evidence="10 11">
    <name type="scientific">Gemella bergeri ATCC 700627</name>
    <dbReference type="NCBI Taxonomy" id="1321820"/>
    <lineage>
        <taxon>Bacteria</taxon>
        <taxon>Bacillati</taxon>
        <taxon>Bacillota</taxon>
        <taxon>Bacilli</taxon>
        <taxon>Bacillales</taxon>
        <taxon>Gemellaceae</taxon>
        <taxon>Gemella</taxon>
    </lineage>
</organism>
<dbReference type="InterPro" id="IPR004535">
    <property type="entry name" value="Transl_elong_SelB"/>
</dbReference>
<keyword evidence="10" id="KW-0251">Elongation factor</keyword>
<dbReference type="InterPro" id="IPR015191">
    <property type="entry name" value="SelB_WHD4"/>
</dbReference>
<comment type="function">
    <text evidence="7">Translation factor necessary for the incorporation of selenocysteine into proteins. It probably replaces EF-Tu for the insertion of selenocysteine directed by the UGA codon. SelB binds GTP and GDP.</text>
</comment>
<sequence length="627" mass="71276">MENNVIIGTAGHIDHGKTTLIRALSGIETDTTMEEKERGMSINLGFAYFDLPSGKRCGVVDVPGHEKFIKNMLAGVSGINLVLLLIDSREGIMPQTKEHIDILTLLGIKNYIIVMTKIDLVEEEYRELVKDDIEEFIRGTVLENSPIVEVDSISKKGLNTLLEIIDKKTEDIEAKNIEKNARLNVDRSFQVKGFGTVVTGTLTEGVVAVGDELTIYPSEIKAKVRNIQVHSKDVEKAFAGQRTAINLANIKFDEISRGDTLATTGSLTKTYMLDSEITLIDAPRANLELWDRVRLYVGTVEVMARIVPLGQDELKQGDKGFAQLRLEEEVAVKNYDRFIVRTYSPMITIGGGIILDANPKKHRRFNEEILRKLKVQLEGNSKELVDNYLLTHIQYIIPKKELIQDLQLPSNEIEKDLSSLLEDKIIYETKSGFIHNKKYEELLERLKTILNDYHKRNRLKAGIPKVELMSKFKLTQKEALEIIELFIKNNEVHYIGNLVSEKDFEVKLDNKQIAEKNRLEKELLNGGFTPPTIKDLTKGIKFSLEILESLVDNTIIRLDSDLVLHKDILEQAINMVENHFKTNEKLTLAEFRDISGSSRKYSMAILEYIDKLGITRRVENYRVLAKK</sequence>
<gene>
    <name evidence="10" type="ORF">HMPREF1983_00969</name>
</gene>
<evidence type="ECO:0000259" key="9">
    <source>
        <dbReference type="PROSITE" id="PS51722"/>
    </source>
</evidence>